<dbReference type="Gene3D" id="3.20.10.10">
    <property type="entry name" value="D-amino Acid Aminotransferase, subunit A, domain 2"/>
    <property type="match status" value="1"/>
</dbReference>
<dbReference type="SUPFAM" id="SSF56752">
    <property type="entry name" value="D-aminoacid aminotransferase-like PLP-dependent enzymes"/>
    <property type="match status" value="1"/>
</dbReference>
<dbReference type="InterPro" id="IPR043131">
    <property type="entry name" value="BCAT-like_N"/>
</dbReference>
<accession>A0A1W2M129</accession>
<dbReference type="InterPro" id="IPR043132">
    <property type="entry name" value="BCAT-like_C"/>
</dbReference>
<dbReference type="Proteomes" id="UP000076660">
    <property type="component" value="Unassembled WGS sequence"/>
</dbReference>
<dbReference type="Pfam" id="PF01063">
    <property type="entry name" value="Aminotran_4"/>
    <property type="match status" value="1"/>
</dbReference>
<dbReference type="RefSeq" id="WP_076857263.1">
    <property type="nucleotide sequence ID" value="NZ_LQMT02000007.1"/>
</dbReference>
<dbReference type="InterPro" id="IPR050571">
    <property type="entry name" value="Class-IV_PLP-Dep_Aminotrnsfr"/>
</dbReference>
<comment type="similarity">
    <text evidence="1">Belongs to the class-IV pyridoxal-phosphate-dependent aminotransferase family.</text>
</comment>
<keyword evidence="2" id="KW-0456">Lyase</keyword>
<organism evidence="2 3">
    <name type="scientific">Amycolatopsis keratiniphila subsp. keratiniphila</name>
    <dbReference type="NCBI Taxonomy" id="227715"/>
    <lineage>
        <taxon>Bacteria</taxon>
        <taxon>Bacillati</taxon>
        <taxon>Actinomycetota</taxon>
        <taxon>Actinomycetes</taxon>
        <taxon>Pseudonocardiales</taxon>
        <taxon>Pseudonocardiaceae</taxon>
        <taxon>Amycolatopsis</taxon>
        <taxon>Amycolatopsis japonica group</taxon>
    </lineage>
</organism>
<dbReference type="AlphaFoldDB" id="A0A1W2M129"/>
<dbReference type="PANTHER" id="PTHR42743">
    <property type="entry name" value="AMINO-ACID AMINOTRANSFERASE"/>
    <property type="match status" value="1"/>
</dbReference>
<reference evidence="2 3" key="1">
    <citation type="submission" date="2016-12" db="EMBL/GenBank/DDBJ databases">
        <title>Amycolatopsis keratiniphila subsp. keratiniphila genome sequencing and assembly.</title>
        <authorList>
            <person name="Mayilraj S."/>
            <person name="Kaur N."/>
        </authorList>
    </citation>
    <scope>NUCLEOTIDE SEQUENCE [LARGE SCALE GENOMIC DNA]</scope>
    <source>
        <strain evidence="2 3">DSM 44409</strain>
    </source>
</reference>
<sequence length="262" mass="29134">MKLEINGAPARSADLAGAFGYGHFTAMQVRDGKVRGLDVHLRRLVTSTRRMFGSDLDTDAVRAYVRQAIRGEDALSVRVLIFSRAMDWSDPGAPAAPDVLVRTGPPREHEMKPLRLRSVRYERVLPEVKHVGTFGLLHHMREAKLAGYDDALFVDYDGRVSEASIWNVGFLDGGTVVWPQAPVLDGITQQLVRRGLERNGIPQEIRDVRPADLPGFDAMFLTNSESVGWPVASVDDVELSHAPETSRILAEAYDSNPWDEIY</sequence>
<dbReference type="InterPro" id="IPR001544">
    <property type="entry name" value="Aminotrans_IV"/>
</dbReference>
<dbReference type="GO" id="GO:0008153">
    <property type="term" value="P:4-aminobenzoate biosynthetic process"/>
    <property type="evidence" value="ECO:0007669"/>
    <property type="project" value="TreeGrafter"/>
</dbReference>
<name>A0A1W2M129_9PSEU</name>
<dbReference type="Gene3D" id="3.30.470.10">
    <property type="match status" value="1"/>
</dbReference>
<dbReference type="GO" id="GO:0005829">
    <property type="term" value="C:cytosol"/>
    <property type="evidence" value="ECO:0007669"/>
    <property type="project" value="TreeGrafter"/>
</dbReference>
<comment type="caution">
    <text evidence="2">The sequence shown here is derived from an EMBL/GenBank/DDBJ whole genome shotgun (WGS) entry which is preliminary data.</text>
</comment>
<dbReference type="GO" id="GO:0008696">
    <property type="term" value="F:4-amino-4-deoxychorismate lyase activity"/>
    <property type="evidence" value="ECO:0007669"/>
    <property type="project" value="TreeGrafter"/>
</dbReference>
<evidence type="ECO:0000313" key="3">
    <source>
        <dbReference type="Proteomes" id="UP000076660"/>
    </source>
</evidence>
<gene>
    <name evidence="2" type="ORF">AVR91_0205325</name>
</gene>
<dbReference type="PANTHER" id="PTHR42743:SF2">
    <property type="entry name" value="AMINODEOXYCHORISMATE LYASE"/>
    <property type="match status" value="1"/>
</dbReference>
<protein>
    <submittedName>
        <fullName evidence="2">Aminodeoxychorismate lyase</fullName>
    </submittedName>
</protein>
<dbReference type="NCBIfam" id="NF006734">
    <property type="entry name" value="PRK09266.1"/>
    <property type="match status" value="1"/>
</dbReference>
<proteinExistence type="inferred from homology"/>
<evidence type="ECO:0000313" key="2">
    <source>
        <dbReference type="EMBL" id="ONF73551.1"/>
    </source>
</evidence>
<evidence type="ECO:0000256" key="1">
    <source>
        <dbReference type="ARBA" id="ARBA00009320"/>
    </source>
</evidence>
<dbReference type="OrthoDB" id="8912228at2"/>
<dbReference type="EMBL" id="LQMT02000007">
    <property type="protein sequence ID" value="ONF73551.1"/>
    <property type="molecule type" value="Genomic_DNA"/>
</dbReference>
<dbReference type="InterPro" id="IPR036038">
    <property type="entry name" value="Aminotransferase-like"/>
</dbReference>